<feature type="signal peptide" evidence="1">
    <location>
        <begin position="1"/>
        <end position="30"/>
    </location>
</feature>
<dbReference type="AlphaFoldDB" id="K4QSJ7"/>
<dbReference type="PATRIC" id="fig|1214101.3.peg.394"/>
<dbReference type="HOGENOM" id="CLU_146102_0_0_11"/>
<evidence type="ECO:0000313" key="2">
    <source>
        <dbReference type="EMBL" id="CCK24771.1"/>
    </source>
</evidence>
<dbReference type="OrthoDB" id="5126452at2"/>
<reference evidence="2 3" key="1">
    <citation type="journal article" date="2012" name="J. Bacteriol.">
        <title>Genome sequence of the bacterium Streptomyces davawensis JCM 4913 and heterologous production of the unique antibiotic roseoflavin.</title>
        <authorList>
            <person name="Jankowitsch F."/>
            <person name="Schwarz J."/>
            <person name="Ruckert C."/>
            <person name="Gust B."/>
            <person name="Szczepanowski R."/>
            <person name="Blom J."/>
            <person name="Pelzer S."/>
            <person name="Kalinowski J."/>
            <person name="Mack M."/>
        </authorList>
    </citation>
    <scope>NUCLEOTIDE SEQUENCE [LARGE SCALE GENOMIC DNA]</scope>
    <source>
        <strain evidence="3">DSM 101723 / JCM 4913 / KCC S-0913 / 768</strain>
    </source>
</reference>
<name>K4QSJ7_STRDJ</name>
<keyword evidence="1" id="KW-0732">Signal</keyword>
<sequence>MRLVTKTLVSVTAVIGIAAGTLATAGTSVAAPETGTSSIAAAEPVTTLAVVNLGLSTREAECEQKWLKQYWGYTGEIDGALGTNSWKAEQRFLRANWDYNGEIDGIAGAGTQAAFERQANWLCDIYGM</sequence>
<dbReference type="KEGG" id="sdv:BN159_0392"/>
<evidence type="ECO:0008006" key="4">
    <source>
        <dbReference type="Google" id="ProtNLM"/>
    </source>
</evidence>
<evidence type="ECO:0000313" key="3">
    <source>
        <dbReference type="Proteomes" id="UP000008043"/>
    </source>
</evidence>
<feature type="chain" id="PRO_5003879567" description="Secreted protein" evidence="1">
    <location>
        <begin position="31"/>
        <end position="128"/>
    </location>
</feature>
<keyword evidence="3" id="KW-1185">Reference proteome</keyword>
<dbReference type="EMBL" id="HE971709">
    <property type="protein sequence ID" value="CCK24771.1"/>
    <property type="molecule type" value="Genomic_DNA"/>
</dbReference>
<dbReference type="STRING" id="1214101.BN159_0392"/>
<dbReference type="Proteomes" id="UP000008043">
    <property type="component" value="Chromosome"/>
</dbReference>
<organism evidence="2 3">
    <name type="scientific">Streptomyces davaonensis (strain DSM 101723 / JCM 4913 / KCC S-0913 / 768)</name>
    <dbReference type="NCBI Taxonomy" id="1214101"/>
    <lineage>
        <taxon>Bacteria</taxon>
        <taxon>Bacillati</taxon>
        <taxon>Actinomycetota</taxon>
        <taxon>Actinomycetes</taxon>
        <taxon>Kitasatosporales</taxon>
        <taxon>Streptomycetaceae</taxon>
        <taxon>Streptomyces</taxon>
    </lineage>
</organism>
<evidence type="ECO:0000256" key="1">
    <source>
        <dbReference type="SAM" id="SignalP"/>
    </source>
</evidence>
<gene>
    <name evidence="2" type="ORF">BN159_0392</name>
</gene>
<proteinExistence type="predicted"/>
<dbReference type="eggNOG" id="COG3409">
    <property type="taxonomic scope" value="Bacteria"/>
</dbReference>
<protein>
    <recommendedName>
        <fullName evidence="4">Secreted protein</fullName>
    </recommendedName>
</protein>
<dbReference type="RefSeq" id="WP_015655176.1">
    <property type="nucleotide sequence ID" value="NC_020504.1"/>
</dbReference>
<accession>K4QSJ7</accession>